<evidence type="ECO:0000256" key="2">
    <source>
        <dbReference type="ARBA" id="ARBA00022833"/>
    </source>
</evidence>
<evidence type="ECO:0008006" key="8">
    <source>
        <dbReference type="Google" id="ProtNLM"/>
    </source>
</evidence>
<dbReference type="SUPFAM" id="SSF54236">
    <property type="entry name" value="Ubiquitin-like"/>
    <property type="match status" value="1"/>
</dbReference>
<dbReference type="VEuPathDB" id="VectorBase:RPRC002642"/>
<feature type="region of interest" description="Disordered" evidence="4">
    <location>
        <begin position="273"/>
        <end position="339"/>
    </location>
</feature>
<dbReference type="FunFam" id="2.10.110.10:FF:000104">
    <property type="entry name" value="Ras association domain-containing protein 2"/>
    <property type="match status" value="1"/>
</dbReference>
<dbReference type="eggNOG" id="KOG1700">
    <property type="taxonomic scope" value="Eukaryota"/>
</dbReference>
<feature type="transmembrane region" description="Helical" evidence="5">
    <location>
        <begin position="519"/>
        <end position="541"/>
    </location>
</feature>
<dbReference type="InParanoid" id="T1HF20"/>
<dbReference type="Gene3D" id="2.10.110.10">
    <property type="entry name" value="Cysteine Rich Protein"/>
    <property type="match status" value="1"/>
</dbReference>
<keyword evidence="3" id="KW-0440">LIM domain</keyword>
<dbReference type="FunCoup" id="T1HF20">
    <property type="interactions" value="440"/>
</dbReference>
<dbReference type="AlphaFoldDB" id="T1HF20"/>
<keyword evidence="5" id="KW-1133">Transmembrane helix</keyword>
<evidence type="ECO:0000313" key="6">
    <source>
        <dbReference type="EnsemblMetazoa" id="RPRC002642-PA"/>
    </source>
</evidence>
<keyword evidence="1" id="KW-0479">Metal-binding</keyword>
<evidence type="ECO:0000313" key="7">
    <source>
        <dbReference type="Proteomes" id="UP000015103"/>
    </source>
</evidence>
<dbReference type="GO" id="GO:0007165">
    <property type="term" value="P:signal transduction"/>
    <property type="evidence" value="ECO:0007669"/>
    <property type="project" value="InterPro"/>
</dbReference>
<dbReference type="CDD" id="cd21886">
    <property type="entry name" value="SARAH_RASSF2-like"/>
    <property type="match status" value="1"/>
</dbReference>
<evidence type="ECO:0000256" key="1">
    <source>
        <dbReference type="ARBA" id="ARBA00022723"/>
    </source>
</evidence>
<dbReference type="PROSITE" id="PS50023">
    <property type="entry name" value="LIM_DOMAIN_2"/>
    <property type="match status" value="1"/>
</dbReference>
<feature type="region of interest" description="Disordered" evidence="4">
    <location>
        <begin position="209"/>
        <end position="234"/>
    </location>
</feature>
<feature type="compositionally biased region" description="Basic residues" evidence="4">
    <location>
        <begin position="603"/>
        <end position="613"/>
    </location>
</feature>
<reference evidence="6" key="1">
    <citation type="submission" date="2015-05" db="UniProtKB">
        <authorList>
            <consortium name="EnsemblMetazoa"/>
        </authorList>
    </citation>
    <scope>IDENTIFICATION</scope>
</reference>
<feature type="compositionally biased region" description="Low complexity" evidence="4">
    <location>
        <begin position="279"/>
        <end position="299"/>
    </location>
</feature>
<dbReference type="PANTHER" id="PTHR22738:SF15">
    <property type="entry name" value="LD40758P"/>
    <property type="match status" value="1"/>
</dbReference>
<feature type="compositionally biased region" description="Low complexity" evidence="4">
    <location>
        <begin position="308"/>
        <end position="321"/>
    </location>
</feature>
<dbReference type="Proteomes" id="UP000015103">
    <property type="component" value="Unassembled WGS sequence"/>
</dbReference>
<evidence type="ECO:0000256" key="3">
    <source>
        <dbReference type="ARBA" id="ARBA00023038"/>
    </source>
</evidence>
<organism evidence="6 7">
    <name type="scientific">Rhodnius prolixus</name>
    <name type="common">Triatomid bug</name>
    <dbReference type="NCBI Taxonomy" id="13249"/>
    <lineage>
        <taxon>Eukaryota</taxon>
        <taxon>Metazoa</taxon>
        <taxon>Ecdysozoa</taxon>
        <taxon>Arthropoda</taxon>
        <taxon>Hexapoda</taxon>
        <taxon>Insecta</taxon>
        <taxon>Pterygota</taxon>
        <taxon>Neoptera</taxon>
        <taxon>Paraneoptera</taxon>
        <taxon>Hemiptera</taxon>
        <taxon>Heteroptera</taxon>
        <taxon>Panheteroptera</taxon>
        <taxon>Cimicomorpha</taxon>
        <taxon>Reduviidae</taxon>
        <taxon>Triatominae</taxon>
        <taxon>Rhodnius</taxon>
    </lineage>
</organism>
<keyword evidence="5" id="KW-0472">Membrane</keyword>
<dbReference type="Pfam" id="PF00412">
    <property type="entry name" value="LIM"/>
    <property type="match status" value="1"/>
</dbReference>
<dbReference type="HOGENOM" id="CLU_018893_2_0_1"/>
<dbReference type="Gene3D" id="3.10.20.90">
    <property type="entry name" value="Phosphatidylinositol 3-kinase Catalytic Subunit, Chain A, domain 1"/>
    <property type="match status" value="1"/>
</dbReference>
<dbReference type="InterPro" id="IPR033614">
    <property type="entry name" value="RASSF1-6"/>
</dbReference>
<dbReference type="SUPFAM" id="SSF57716">
    <property type="entry name" value="Glucocorticoid receptor-like (DNA-binding domain)"/>
    <property type="match status" value="2"/>
</dbReference>
<dbReference type="eggNOG" id="KOG4239">
    <property type="taxonomic scope" value="Eukaryota"/>
</dbReference>
<dbReference type="FunFam" id="3.10.20.90:FF:000278">
    <property type="entry name" value="serine-rich adhesin for platelets"/>
    <property type="match status" value="1"/>
</dbReference>
<feature type="transmembrane region" description="Helical" evidence="5">
    <location>
        <begin position="487"/>
        <end position="507"/>
    </location>
</feature>
<keyword evidence="7" id="KW-1185">Reference proteome</keyword>
<dbReference type="STRING" id="13249.T1HF20"/>
<dbReference type="PROSITE" id="PS00478">
    <property type="entry name" value="LIM_DOMAIN_1"/>
    <property type="match status" value="1"/>
</dbReference>
<proteinExistence type="predicted"/>
<dbReference type="EnsemblMetazoa" id="RPRC002642-RA">
    <property type="protein sequence ID" value="RPRC002642-PA"/>
    <property type="gene ID" value="RPRC002642"/>
</dbReference>
<dbReference type="CDD" id="cd09401">
    <property type="entry name" value="LIM_TLP_like"/>
    <property type="match status" value="1"/>
</dbReference>
<dbReference type="CDD" id="cd01784">
    <property type="entry name" value="RA_RASSF2_like"/>
    <property type="match status" value="1"/>
</dbReference>
<dbReference type="Pfam" id="PF00788">
    <property type="entry name" value="RA"/>
    <property type="match status" value="1"/>
</dbReference>
<evidence type="ECO:0000256" key="5">
    <source>
        <dbReference type="SAM" id="Phobius"/>
    </source>
</evidence>
<keyword evidence="5" id="KW-0812">Transmembrane</keyword>
<dbReference type="SMART" id="SM00132">
    <property type="entry name" value="LIM"/>
    <property type="match status" value="1"/>
</dbReference>
<name>T1HF20_RHOPR</name>
<dbReference type="PROSITE" id="PS50200">
    <property type="entry name" value="RA"/>
    <property type="match status" value="1"/>
</dbReference>
<protein>
    <recommendedName>
        <fullName evidence="8">Ras association domain-containing protein 2</fullName>
    </recommendedName>
</protein>
<keyword evidence="2" id="KW-0862">Zinc</keyword>
<dbReference type="InterPro" id="IPR000159">
    <property type="entry name" value="RA_dom"/>
</dbReference>
<evidence type="ECO:0000256" key="4">
    <source>
        <dbReference type="SAM" id="MobiDB-lite"/>
    </source>
</evidence>
<feature type="region of interest" description="Disordered" evidence="4">
    <location>
        <begin position="573"/>
        <end position="613"/>
    </location>
</feature>
<dbReference type="EMBL" id="ACPB03002713">
    <property type="status" value="NOT_ANNOTATED_CDS"/>
    <property type="molecule type" value="Genomic_DNA"/>
</dbReference>
<dbReference type="InterPro" id="IPR001781">
    <property type="entry name" value="Znf_LIM"/>
</dbReference>
<accession>T1HF20</accession>
<dbReference type="InterPro" id="IPR029071">
    <property type="entry name" value="Ubiquitin-like_domsf"/>
</dbReference>
<dbReference type="OMA" id="IQIQMDC"/>
<dbReference type="PANTHER" id="PTHR22738">
    <property type="entry name" value="RASSF"/>
    <property type="match status" value="1"/>
</dbReference>
<dbReference type="GO" id="GO:0046872">
    <property type="term" value="F:metal ion binding"/>
    <property type="evidence" value="ECO:0007669"/>
    <property type="project" value="UniProtKB-KW"/>
</dbReference>
<feature type="transmembrane region" description="Helical" evidence="5">
    <location>
        <begin position="166"/>
        <end position="186"/>
    </location>
</feature>
<sequence length="775" mass="88681">MWKCHKCGKPVYFAERKQSLGYDWHPECLRCEECGKRLNPGQHAEHKGVPYCHVPCYGALFGPQLYGHGTRVESHTSFGKVENKTAAKNMPRSHLESKLKVFNQYYDGKSGEIRCREVNGRLVLEGSLRIYWGVSGVIHLKEDVDQRTVVTIRKRNSCRYSGINGFGIKVIIINGLLFLLISDYLADSLGTKQNVIYFSFISFQTDENSENGCPPYDNNNKEVKNGETVPVEDPQNLTGKCLTLPSKLDLKNIAWNELDELLQVERQIDDGSKLYNTMPSSLPTSSQRQSSEDSSTPSPLHESRSINSTSSSAQDDQYSQSFEDSVEPRPRSFDRSQSNPENLTAAVSINLSLKLNYSITCHLNLFYLDYKQLKNLHSYPHSLPRAVIVRMQWLFRIMQASCVMHLALQSYCNMTSKNLSKPSHRIKRCLDSTALGLLQNEIGERNNELSQAIYFCKLTLGTYLDSLECYQRPGVYVLLVRGPTYRLIYLANCLILHPTSKIIAFLSSEYLVTIPSSQVSLIVLVLLISCYEILIILLRIVKSLLFLSWRNYNFSGGSQIHLTKLLANSEKKPVSDSDEEEGTRSEAGVVAPRQKKRGDTAIKRRSGARRRRAAGRLRRRCSINGHFYNRETSFFTPPFGSQMSVWVTSLVSTQEVINLMLDKYKVDSRPDYFALFVVRDNGEQRMLREDEYPLVTRVMLGPHEDVAKLYLMDRTTTEEISPEVAQFLNLTTSECNAILEQYNCQQARDERRILSKYRDMRKRIKQRMEELKVRL</sequence>